<name>A0A261S6E2_9BORD</name>
<dbReference type="InterPro" id="IPR051910">
    <property type="entry name" value="ComF/GntX_DNA_util-trans"/>
</dbReference>
<comment type="similarity">
    <text evidence="1">Belongs to the ComF/GntX family.</text>
</comment>
<evidence type="ECO:0000313" key="4">
    <source>
        <dbReference type="Proteomes" id="UP000216020"/>
    </source>
</evidence>
<feature type="domain" description="Phosphoribosyltransferase" evidence="2">
    <location>
        <begin position="172"/>
        <end position="205"/>
    </location>
</feature>
<dbReference type="InterPro" id="IPR029057">
    <property type="entry name" value="PRTase-like"/>
</dbReference>
<dbReference type="AlphaFoldDB" id="A0A261S6E2"/>
<evidence type="ECO:0000256" key="1">
    <source>
        <dbReference type="ARBA" id="ARBA00008007"/>
    </source>
</evidence>
<gene>
    <name evidence="3" type="ORF">CAL29_29285</name>
</gene>
<dbReference type="Pfam" id="PF00156">
    <property type="entry name" value="Pribosyltran"/>
    <property type="match status" value="1"/>
</dbReference>
<comment type="caution">
    <text evidence="3">The sequence shown here is derived from an EMBL/GenBank/DDBJ whole genome shotgun (WGS) entry which is preliminary data.</text>
</comment>
<proteinExistence type="inferred from homology"/>
<evidence type="ECO:0000259" key="2">
    <source>
        <dbReference type="Pfam" id="PF00156"/>
    </source>
</evidence>
<organism evidence="3 4">
    <name type="scientific">Bordetella genomosp. 10</name>
    <dbReference type="NCBI Taxonomy" id="1416804"/>
    <lineage>
        <taxon>Bacteria</taxon>
        <taxon>Pseudomonadati</taxon>
        <taxon>Pseudomonadota</taxon>
        <taxon>Betaproteobacteria</taxon>
        <taxon>Burkholderiales</taxon>
        <taxon>Alcaligenaceae</taxon>
        <taxon>Bordetella</taxon>
    </lineage>
</organism>
<dbReference type="CDD" id="cd06223">
    <property type="entry name" value="PRTases_typeI"/>
    <property type="match status" value="1"/>
</dbReference>
<accession>A0A261S6E2</accession>
<dbReference type="PANTHER" id="PTHR47505:SF1">
    <property type="entry name" value="DNA UTILIZATION PROTEIN YHGH"/>
    <property type="match status" value="1"/>
</dbReference>
<evidence type="ECO:0000313" key="3">
    <source>
        <dbReference type="EMBL" id="OZI32557.1"/>
    </source>
</evidence>
<sequence>MCEGCRADARATQHPSQRRCDRCALRLGWAMPACPDCARCPPAYERVVAGGDYEAPADLLITRLKGERRFAMAGPLAALILDALAQPGAPPRPAGAALVPVPAARASLRRRGFNPAAEIARALARATGLPVRSSWLRRVAEGPRQASLDRAARLGGAVAAYACPVRLPPRPVLLVDDVMTTGATLDAAARALRAAGASTVLGLVAMRAPAEDGGALAQYRLP</sequence>
<dbReference type="Gene3D" id="3.40.50.2020">
    <property type="match status" value="1"/>
</dbReference>
<reference evidence="4" key="1">
    <citation type="submission" date="2017-05" db="EMBL/GenBank/DDBJ databases">
        <title>Complete and WGS of Bordetella genogroups.</title>
        <authorList>
            <person name="Spilker T."/>
            <person name="Lipuma J."/>
        </authorList>
    </citation>
    <scope>NUCLEOTIDE SEQUENCE [LARGE SCALE GENOMIC DNA]</scope>
    <source>
        <strain evidence="4">AU16122</strain>
    </source>
</reference>
<protein>
    <recommendedName>
        <fullName evidence="2">Phosphoribosyltransferase domain-containing protein</fullName>
    </recommendedName>
</protein>
<dbReference type="Proteomes" id="UP000216020">
    <property type="component" value="Unassembled WGS sequence"/>
</dbReference>
<dbReference type="PANTHER" id="PTHR47505">
    <property type="entry name" value="DNA UTILIZATION PROTEIN YHGH"/>
    <property type="match status" value="1"/>
</dbReference>
<keyword evidence="4" id="KW-1185">Reference proteome</keyword>
<dbReference type="SUPFAM" id="SSF53271">
    <property type="entry name" value="PRTase-like"/>
    <property type="match status" value="1"/>
</dbReference>
<dbReference type="EMBL" id="NEVM01000005">
    <property type="protein sequence ID" value="OZI32557.1"/>
    <property type="molecule type" value="Genomic_DNA"/>
</dbReference>
<dbReference type="InterPro" id="IPR000836">
    <property type="entry name" value="PRTase_dom"/>
</dbReference>